<proteinExistence type="inferred from homology"/>
<dbReference type="SUPFAM" id="SSF53335">
    <property type="entry name" value="S-adenosyl-L-methionine-dependent methyltransferases"/>
    <property type="match status" value="1"/>
</dbReference>
<dbReference type="GO" id="GO:0008170">
    <property type="term" value="F:N-methyltransferase activity"/>
    <property type="evidence" value="ECO:0007669"/>
    <property type="project" value="InterPro"/>
</dbReference>
<evidence type="ECO:0000259" key="5">
    <source>
        <dbReference type="Pfam" id="PF01555"/>
    </source>
</evidence>
<dbReference type="InterPro" id="IPR029063">
    <property type="entry name" value="SAM-dependent_MTases_sf"/>
</dbReference>
<dbReference type="GO" id="GO:0032259">
    <property type="term" value="P:methylation"/>
    <property type="evidence" value="ECO:0007669"/>
    <property type="project" value="UniProtKB-KW"/>
</dbReference>
<organism evidence="6 7">
    <name type="scientific">candidate division NPL-UPA2 bacterium Unc8</name>
    <dbReference type="NCBI Taxonomy" id="1980939"/>
    <lineage>
        <taxon>Bacteria</taxon>
    </lineage>
</organism>
<sequence length="1069" mass="125850">MDTIQKFQNLLKRLFQFEASDLDFGIYRVLNYKRDRVEKFIQEDLKNKVESAFAKHKGERLTDINRRFEEAKEKVVQALGTKSFTPTGELKEEFKDTPLGRDFLSVKAQRDEAQAIDEIKLQVFNDLYNFFSRYYEEGDFAPHYRYSIKGHKYAIPYNGEEVKLYWANNEQYYTKTGLLFRDYTFEANEYKVIFRIVSVREELGAKKATKARFFILDDENPVEIILSPLVGEGKGEGDNKNLIIRFQYRELTEEEVKSYGVEGGSNTSKQEKINQKIYDEVLKKIEGIELKSFLSKEYKNERPLLLYQISRFTAKNTKDYFIHKNLKKFLAEQLDYFIKAEVLSLETLEKERFLDKHITRAKVVREIGESLIDFLSQIEDFQKRLWEKKKFVLKTEYVITTDRIPEEFYDEILKSKEQLKEWKELGFVIARNEVTKQSLKNLHLPIDTKYFSQEFKEKLLEKLTSSPVIARSGSDEAIPLDDLLDGILIKSENFQALNLLLEKYKEKVKCIYIDPPYNTGNDEFLYRDRYQHSSWLSMMENRLQLARKLMREDGVIFVSIDDNEIEEFKKMSIWNSLYFISCFIRKSGVAPRMDVKFIATEHDYVLCLAKNFEKASINKQLAELEDYPFQDEFITQRGKFKLNKLDRGSIHYSESLDYSIELKKGSKIDLMIRSKIIEYDLQEDIEIWPGGDPLDKRWTWRWSKEKVEWGIKNHLIVFKKQNKRWTVYFKQYQFVDNELNPTKRENPYRTLLLDFTNEIGTKEIENFFGDAVFTSYPKPVSLIKHVIKIGASNESFILDYFAGSGTTADAVMKLNKEDGGKRKYILVEMADYFDTVIIPRLKKVCYSFNWKEGTPQDTDGISQFFKYQILEQYEDTLDNIELTSNRQAELKFGDDYLLKYFLDCETRPVCRGGHGTGRGNPSLLNIEKLKNPFSYKLKVNLEEVGEPQEMIVDVPETFNYLLGLKVKKIKARETPSPLPSPARGEGSKRKYLFILGEKEGKEIAIAWREYNDNWNEDDFKKDKEFIIQELEPWAPHIVYINGQSVLTPKLGKHTAEIRYVEPEFKNLMG</sequence>
<dbReference type="PRINTS" id="PR00506">
    <property type="entry name" value="D21N6MTFRASE"/>
</dbReference>
<reference evidence="6 7" key="1">
    <citation type="submission" date="2018-08" db="EMBL/GenBank/DDBJ databases">
        <title>Draft genome of candidate division NPL-UPA2 bacterium Unc8 that adapted to ultra-basic serpentinizing groundwater.</title>
        <authorList>
            <person name="Ishii S."/>
            <person name="Suzuki S."/>
            <person name="Nealson K.H."/>
        </authorList>
    </citation>
    <scope>NUCLEOTIDE SEQUENCE [LARGE SCALE GENOMIC DNA]</scope>
    <source>
        <strain evidence="6">Unc8</strain>
    </source>
</reference>
<keyword evidence="3 6" id="KW-0808">Transferase</keyword>
<keyword evidence="4" id="KW-0949">S-adenosyl-L-methionine</keyword>
<evidence type="ECO:0000256" key="3">
    <source>
        <dbReference type="ARBA" id="ARBA00022679"/>
    </source>
</evidence>
<dbReference type="GO" id="GO:0003677">
    <property type="term" value="F:DNA binding"/>
    <property type="evidence" value="ECO:0007669"/>
    <property type="project" value="InterPro"/>
</dbReference>
<name>A0A399FXC9_UNCN2</name>
<dbReference type="InterPro" id="IPR002295">
    <property type="entry name" value="N4/N6-MTase_EcoPI_Mod-like"/>
</dbReference>
<dbReference type="Pfam" id="PF01555">
    <property type="entry name" value="N6_N4_Mtase"/>
    <property type="match status" value="1"/>
</dbReference>
<feature type="domain" description="DNA methylase N-4/N-6" evidence="5">
    <location>
        <begin position="508"/>
        <end position="831"/>
    </location>
</feature>
<evidence type="ECO:0000256" key="4">
    <source>
        <dbReference type="ARBA" id="ARBA00022691"/>
    </source>
</evidence>
<evidence type="ECO:0000256" key="2">
    <source>
        <dbReference type="ARBA" id="ARBA00022603"/>
    </source>
</evidence>
<dbReference type="Proteomes" id="UP000266287">
    <property type="component" value="Unassembled WGS sequence"/>
</dbReference>
<dbReference type="EMBL" id="NDHY01000002">
    <property type="protein sequence ID" value="RII00727.1"/>
    <property type="molecule type" value="Genomic_DNA"/>
</dbReference>
<dbReference type="PROSITE" id="PS00092">
    <property type="entry name" value="N6_MTASE"/>
    <property type="match status" value="1"/>
</dbReference>
<dbReference type="InterPro" id="IPR002052">
    <property type="entry name" value="DNA_methylase_N6_adenine_CS"/>
</dbReference>
<gene>
    <name evidence="6" type="ORF">B9J77_01555</name>
</gene>
<comment type="similarity">
    <text evidence="1">Belongs to the N(4)/N(6)-methyltransferase family.</text>
</comment>
<accession>A0A399FXC9</accession>
<dbReference type="AlphaFoldDB" id="A0A399FXC9"/>
<evidence type="ECO:0000256" key="1">
    <source>
        <dbReference type="ARBA" id="ARBA00006594"/>
    </source>
</evidence>
<comment type="caution">
    <text evidence="6">The sequence shown here is derived from an EMBL/GenBank/DDBJ whole genome shotgun (WGS) entry which is preliminary data.</text>
</comment>
<protein>
    <submittedName>
        <fullName evidence="6">Site-specific DNA-methyltransferase</fullName>
    </submittedName>
</protein>
<dbReference type="Gene3D" id="3.40.50.150">
    <property type="entry name" value="Vaccinia Virus protein VP39"/>
    <property type="match status" value="1"/>
</dbReference>
<dbReference type="InterPro" id="IPR002941">
    <property type="entry name" value="DNA_methylase_N4/N6"/>
</dbReference>
<evidence type="ECO:0000313" key="6">
    <source>
        <dbReference type="EMBL" id="RII00727.1"/>
    </source>
</evidence>
<evidence type="ECO:0000313" key="7">
    <source>
        <dbReference type="Proteomes" id="UP000266287"/>
    </source>
</evidence>
<keyword evidence="2 6" id="KW-0489">Methyltransferase</keyword>